<evidence type="ECO:0000313" key="2">
    <source>
        <dbReference type="Proteomes" id="UP000318571"/>
    </source>
</evidence>
<organism evidence="1 2">
    <name type="scientific">Tigriopus californicus</name>
    <name type="common">Marine copepod</name>
    <dbReference type="NCBI Taxonomy" id="6832"/>
    <lineage>
        <taxon>Eukaryota</taxon>
        <taxon>Metazoa</taxon>
        <taxon>Ecdysozoa</taxon>
        <taxon>Arthropoda</taxon>
        <taxon>Crustacea</taxon>
        <taxon>Multicrustacea</taxon>
        <taxon>Hexanauplia</taxon>
        <taxon>Copepoda</taxon>
        <taxon>Harpacticoida</taxon>
        <taxon>Harpacticidae</taxon>
        <taxon>Tigriopus</taxon>
    </lineage>
</organism>
<protein>
    <submittedName>
        <fullName evidence="1">Uncharacterized protein</fullName>
    </submittedName>
</protein>
<dbReference type="Proteomes" id="UP000318571">
    <property type="component" value="Chromosome 6"/>
</dbReference>
<name>A0A553PQ10_TIGCA</name>
<comment type="caution">
    <text evidence="1">The sequence shown here is derived from an EMBL/GenBank/DDBJ whole genome shotgun (WGS) entry which is preliminary data.</text>
</comment>
<gene>
    <name evidence="1" type="ORF">TCAL_16096</name>
</gene>
<reference evidence="1 2" key="1">
    <citation type="journal article" date="2018" name="Nat. Ecol. Evol.">
        <title>Genomic signatures of mitonuclear coevolution across populations of Tigriopus californicus.</title>
        <authorList>
            <person name="Barreto F.S."/>
            <person name="Watson E.T."/>
            <person name="Lima T.G."/>
            <person name="Willett C.S."/>
            <person name="Edmands S."/>
            <person name="Li W."/>
            <person name="Burton R.S."/>
        </authorList>
    </citation>
    <scope>NUCLEOTIDE SEQUENCE [LARGE SCALE GENOMIC DNA]</scope>
    <source>
        <strain evidence="1 2">San Diego</strain>
    </source>
</reference>
<accession>A0A553PQ10</accession>
<proteinExistence type="predicted"/>
<evidence type="ECO:0000313" key="1">
    <source>
        <dbReference type="EMBL" id="TRY79773.1"/>
    </source>
</evidence>
<dbReference type="AlphaFoldDB" id="A0A553PQ10"/>
<feature type="non-terminal residue" evidence="1">
    <location>
        <position position="92"/>
    </location>
</feature>
<keyword evidence="2" id="KW-1185">Reference proteome</keyword>
<sequence length="92" mass="10337">MPSFFLVRIINFFSPKDQLSPLKLFHRLRNIVSCGDLAFHVYKELLPMVMVEKGLDFTNGVPVPRHESSAGKTHGYDVPGDIGQIQIDAILL</sequence>
<dbReference type="EMBL" id="VCGU01000002">
    <property type="protein sequence ID" value="TRY79773.1"/>
    <property type="molecule type" value="Genomic_DNA"/>
</dbReference>